<dbReference type="Proteomes" id="UP000600918">
    <property type="component" value="Unassembled WGS sequence"/>
</dbReference>
<keyword evidence="2" id="KW-1185">Reference proteome</keyword>
<sequence>MFSRLAKEYIAGNEICSGCFQDVETNNNVQCQRAESFSPQELRIGDKQEENLWQSIVDEYEEKQSQYTEWKKEQESSAVVVPYQDVSSNYLNKKIFPLLLPAMENMLVEARRWDALRIQKCRFNGIDYLAETLWNLNPKYPKRAIKWHTVFEIPQFKLLLRLHPRPIFPLSWLLTKDEAALYIQRYVRGWLVRKRDYVQEMRQFWKALAEEKADITETFMDEDLGIFILIIDISSCRSSKESKRYESCNIILGSKEELKMEEQIDDMCEFYKLLGKYKKTI</sequence>
<dbReference type="EMBL" id="JACSDY010000011">
    <property type="protein sequence ID" value="KAF7415447.1"/>
    <property type="molecule type" value="Genomic_DNA"/>
</dbReference>
<dbReference type="AlphaFoldDB" id="A0A834NQ68"/>
<dbReference type="InterPro" id="IPR000048">
    <property type="entry name" value="IQ_motif_EF-hand-BS"/>
</dbReference>
<dbReference type="InterPro" id="IPR043408">
    <property type="entry name" value="IQCK"/>
</dbReference>
<dbReference type="Pfam" id="PF00612">
    <property type="entry name" value="IQ"/>
    <property type="match status" value="1"/>
</dbReference>
<proteinExistence type="predicted"/>
<comment type="caution">
    <text evidence="1">The sequence shown here is derived from an EMBL/GenBank/DDBJ whole genome shotgun (WGS) entry which is preliminary data.</text>
</comment>
<protein>
    <submittedName>
        <fullName evidence="1">Uncharacterized protein</fullName>
    </submittedName>
</protein>
<evidence type="ECO:0000313" key="1">
    <source>
        <dbReference type="EMBL" id="KAF7415447.1"/>
    </source>
</evidence>
<accession>A0A834NQ68</accession>
<dbReference type="CDD" id="cd22969">
    <property type="entry name" value="DD_IQCK"/>
    <property type="match status" value="1"/>
</dbReference>
<name>A0A834NQ68_VESPE</name>
<evidence type="ECO:0000313" key="2">
    <source>
        <dbReference type="Proteomes" id="UP000600918"/>
    </source>
</evidence>
<gene>
    <name evidence="1" type="ORF">H0235_012039</name>
</gene>
<dbReference type="PROSITE" id="PS50096">
    <property type="entry name" value="IQ"/>
    <property type="match status" value="1"/>
</dbReference>
<reference evidence="1" key="1">
    <citation type="journal article" date="2020" name="G3 (Bethesda)">
        <title>High-Quality Assemblies for Three Invasive Social Wasps from the &lt;i&gt;Vespula&lt;/i&gt; Genus.</title>
        <authorList>
            <person name="Harrop T.W.R."/>
            <person name="Guhlin J."/>
            <person name="McLaughlin G.M."/>
            <person name="Permina E."/>
            <person name="Stockwell P."/>
            <person name="Gilligan J."/>
            <person name="Le Lec M.F."/>
            <person name="Gruber M.A.M."/>
            <person name="Quinn O."/>
            <person name="Lovegrove M."/>
            <person name="Duncan E.J."/>
            <person name="Remnant E.J."/>
            <person name="Van Eeckhoven J."/>
            <person name="Graham B."/>
            <person name="Knapp R.A."/>
            <person name="Langford K.W."/>
            <person name="Kronenberg Z."/>
            <person name="Press M.O."/>
            <person name="Eacker S.M."/>
            <person name="Wilson-Rankin E.E."/>
            <person name="Purcell J."/>
            <person name="Lester P.J."/>
            <person name="Dearden P.K."/>
        </authorList>
    </citation>
    <scope>NUCLEOTIDE SEQUENCE</scope>
    <source>
        <strain evidence="1">Volc-1</strain>
    </source>
</reference>
<dbReference type="PANTHER" id="PTHR34927:SF1">
    <property type="entry name" value="IQ DOMAIN-CONTAINING PROTEIN K"/>
    <property type="match status" value="1"/>
</dbReference>
<organism evidence="1 2">
    <name type="scientific">Vespula pensylvanica</name>
    <name type="common">Western yellow jacket</name>
    <name type="synonym">Wasp</name>
    <dbReference type="NCBI Taxonomy" id="30213"/>
    <lineage>
        <taxon>Eukaryota</taxon>
        <taxon>Metazoa</taxon>
        <taxon>Ecdysozoa</taxon>
        <taxon>Arthropoda</taxon>
        <taxon>Hexapoda</taxon>
        <taxon>Insecta</taxon>
        <taxon>Pterygota</taxon>
        <taxon>Neoptera</taxon>
        <taxon>Endopterygota</taxon>
        <taxon>Hymenoptera</taxon>
        <taxon>Apocrita</taxon>
        <taxon>Aculeata</taxon>
        <taxon>Vespoidea</taxon>
        <taxon>Vespidae</taxon>
        <taxon>Vespinae</taxon>
        <taxon>Vespula</taxon>
    </lineage>
</organism>
<dbReference type="PANTHER" id="PTHR34927">
    <property type="entry name" value="IQ DOMAIN-CONTAINING PROTEIN K"/>
    <property type="match status" value="1"/>
</dbReference>